<dbReference type="Proteomes" id="UP000318833">
    <property type="component" value="Unassembled WGS sequence"/>
</dbReference>
<dbReference type="SUPFAM" id="SSF47413">
    <property type="entry name" value="lambda repressor-like DNA-binding domains"/>
    <property type="match status" value="1"/>
</dbReference>
<evidence type="ECO:0000259" key="1">
    <source>
        <dbReference type="PROSITE" id="PS50943"/>
    </source>
</evidence>
<feature type="domain" description="HTH cro/C1-type" evidence="1">
    <location>
        <begin position="5"/>
        <end position="60"/>
    </location>
</feature>
<name>A0A554VK38_9FLAO</name>
<dbReference type="SMART" id="SM00530">
    <property type="entry name" value="HTH_XRE"/>
    <property type="match status" value="1"/>
</dbReference>
<dbReference type="GO" id="GO:0003677">
    <property type="term" value="F:DNA binding"/>
    <property type="evidence" value="ECO:0007669"/>
    <property type="project" value="InterPro"/>
</dbReference>
<dbReference type="CDD" id="cd00093">
    <property type="entry name" value="HTH_XRE"/>
    <property type="match status" value="1"/>
</dbReference>
<comment type="caution">
    <text evidence="2">The sequence shown here is derived from an EMBL/GenBank/DDBJ whole genome shotgun (WGS) entry which is preliminary data.</text>
</comment>
<dbReference type="EMBL" id="VLNR01000024">
    <property type="protein sequence ID" value="TSE08324.1"/>
    <property type="molecule type" value="Genomic_DNA"/>
</dbReference>
<gene>
    <name evidence="2" type="ORF">FOF46_13080</name>
</gene>
<evidence type="ECO:0000313" key="2">
    <source>
        <dbReference type="EMBL" id="TSE08324.1"/>
    </source>
</evidence>
<reference evidence="2 3" key="1">
    <citation type="submission" date="2019-07" db="EMBL/GenBank/DDBJ databases">
        <title>The draft genome sequence of Aquimarina algiphila M91.</title>
        <authorList>
            <person name="Meng X."/>
        </authorList>
    </citation>
    <scope>NUCLEOTIDE SEQUENCE [LARGE SCALE GENOMIC DNA]</scope>
    <source>
        <strain evidence="2 3">M91</strain>
    </source>
</reference>
<protein>
    <submittedName>
        <fullName evidence="2">Helix-turn-helix transcriptional regulator</fullName>
    </submittedName>
</protein>
<dbReference type="InterPro" id="IPR010982">
    <property type="entry name" value="Lambda_DNA-bd_dom_sf"/>
</dbReference>
<dbReference type="RefSeq" id="WP_143916738.1">
    <property type="nucleotide sequence ID" value="NZ_CANMIK010000022.1"/>
</dbReference>
<dbReference type="Gene3D" id="1.10.260.40">
    <property type="entry name" value="lambda repressor-like DNA-binding domains"/>
    <property type="match status" value="1"/>
</dbReference>
<dbReference type="Pfam" id="PF01381">
    <property type="entry name" value="HTH_3"/>
    <property type="match status" value="1"/>
</dbReference>
<proteinExistence type="predicted"/>
<accession>A0A554VK38</accession>
<dbReference type="InterPro" id="IPR001387">
    <property type="entry name" value="Cro/C1-type_HTH"/>
</dbReference>
<dbReference type="AlphaFoldDB" id="A0A554VK38"/>
<organism evidence="2 3">
    <name type="scientific">Aquimarina algiphila</name>
    <dbReference type="NCBI Taxonomy" id="2047982"/>
    <lineage>
        <taxon>Bacteria</taxon>
        <taxon>Pseudomonadati</taxon>
        <taxon>Bacteroidota</taxon>
        <taxon>Flavobacteriia</taxon>
        <taxon>Flavobacteriales</taxon>
        <taxon>Flavobacteriaceae</taxon>
        <taxon>Aquimarina</taxon>
    </lineage>
</organism>
<dbReference type="OrthoDB" id="796548at2"/>
<dbReference type="PROSITE" id="PS50943">
    <property type="entry name" value="HTH_CROC1"/>
    <property type="match status" value="1"/>
</dbReference>
<sequence length="132" mass="15291">MKEKIKEIMDYYGLNQKELALKVKVSSQTISDVLNDKRNAGDKIIQGIIEAFDEINPLWLIKDIGDMFLDAEKMKAINDKRTYENLHFANLEELALFCAQHEDALMRHKVFSNIIDKNAAFRVLKLVKGYDK</sequence>
<keyword evidence="3" id="KW-1185">Reference proteome</keyword>
<evidence type="ECO:0000313" key="3">
    <source>
        <dbReference type="Proteomes" id="UP000318833"/>
    </source>
</evidence>